<keyword evidence="2" id="KW-1185">Reference proteome</keyword>
<accession>A0A9R1V659</accession>
<reference evidence="1 2" key="1">
    <citation type="journal article" date="2017" name="Nat. Commun.">
        <title>Genome assembly with in vitro proximity ligation data and whole-genome triplication in lettuce.</title>
        <authorList>
            <person name="Reyes-Chin-Wo S."/>
            <person name="Wang Z."/>
            <person name="Yang X."/>
            <person name="Kozik A."/>
            <person name="Arikit S."/>
            <person name="Song C."/>
            <person name="Xia L."/>
            <person name="Froenicke L."/>
            <person name="Lavelle D.O."/>
            <person name="Truco M.J."/>
            <person name="Xia R."/>
            <person name="Zhu S."/>
            <person name="Xu C."/>
            <person name="Xu H."/>
            <person name="Xu X."/>
            <person name="Cox K."/>
            <person name="Korf I."/>
            <person name="Meyers B.C."/>
            <person name="Michelmore R.W."/>
        </authorList>
    </citation>
    <scope>NUCLEOTIDE SEQUENCE [LARGE SCALE GENOMIC DNA]</scope>
    <source>
        <strain evidence="2">cv. Salinas</strain>
        <tissue evidence="1">Seedlings</tissue>
    </source>
</reference>
<sequence length="125" mass="14532">MAPPVTNYFETRKKDYVLENETSDEPAALPKVAHDAWLKHIDDSLDVSCLMLASMVLDLKWDLEHYTAFDMIKHLKEMFGKQARTERFEFVRALRAMKIEENVNVSKHVLKLKSYMDQLARLGSS</sequence>
<gene>
    <name evidence="1" type="ORF">LSAT_V11C600305970</name>
</gene>
<organism evidence="1 2">
    <name type="scientific">Lactuca sativa</name>
    <name type="common">Garden lettuce</name>
    <dbReference type="NCBI Taxonomy" id="4236"/>
    <lineage>
        <taxon>Eukaryota</taxon>
        <taxon>Viridiplantae</taxon>
        <taxon>Streptophyta</taxon>
        <taxon>Embryophyta</taxon>
        <taxon>Tracheophyta</taxon>
        <taxon>Spermatophyta</taxon>
        <taxon>Magnoliopsida</taxon>
        <taxon>eudicotyledons</taxon>
        <taxon>Gunneridae</taxon>
        <taxon>Pentapetalae</taxon>
        <taxon>asterids</taxon>
        <taxon>campanulids</taxon>
        <taxon>Asterales</taxon>
        <taxon>Asteraceae</taxon>
        <taxon>Cichorioideae</taxon>
        <taxon>Cichorieae</taxon>
        <taxon>Lactucinae</taxon>
        <taxon>Lactuca</taxon>
    </lineage>
</organism>
<evidence type="ECO:0000313" key="1">
    <source>
        <dbReference type="EMBL" id="KAJ0199227.1"/>
    </source>
</evidence>
<evidence type="ECO:0008006" key="3">
    <source>
        <dbReference type="Google" id="ProtNLM"/>
    </source>
</evidence>
<dbReference type="AlphaFoldDB" id="A0A9R1V659"/>
<protein>
    <recommendedName>
        <fullName evidence="3">Retrotransposon gag domain-containing protein</fullName>
    </recommendedName>
</protein>
<evidence type="ECO:0000313" key="2">
    <source>
        <dbReference type="Proteomes" id="UP000235145"/>
    </source>
</evidence>
<dbReference type="EMBL" id="NBSK02000006">
    <property type="protein sequence ID" value="KAJ0199227.1"/>
    <property type="molecule type" value="Genomic_DNA"/>
</dbReference>
<name>A0A9R1V659_LACSA</name>
<dbReference type="Proteomes" id="UP000235145">
    <property type="component" value="Unassembled WGS sequence"/>
</dbReference>
<comment type="caution">
    <text evidence="1">The sequence shown here is derived from an EMBL/GenBank/DDBJ whole genome shotgun (WGS) entry which is preliminary data.</text>
</comment>
<proteinExistence type="predicted"/>